<name>A0ABV9SW71_9BACT</name>
<dbReference type="PANTHER" id="PTHR33295">
    <property type="entry name" value="ATPASE"/>
    <property type="match status" value="1"/>
</dbReference>
<evidence type="ECO:0000313" key="4">
    <source>
        <dbReference type="Proteomes" id="UP001595818"/>
    </source>
</evidence>
<feature type="domain" description="DUF4143" evidence="2">
    <location>
        <begin position="220"/>
        <end position="385"/>
    </location>
</feature>
<evidence type="ECO:0000259" key="2">
    <source>
        <dbReference type="Pfam" id="PF13635"/>
    </source>
</evidence>
<proteinExistence type="predicted"/>
<dbReference type="InterPro" id="IPR041682">
    <property type="entry name" value="AAA_14"/>
</dbReference>
<keyword evidence="3" id="KW-0067">ATP-binding</keyword>
<dbReference type="Gene3D" id="3.40.50.300">
    <property type="entry name" value="P-loop containing nucleotide triphosphate hydrolases"/>
    <property type="match status" value="1"/>
</dbReference>
<gene>
    <name evidence="3" type="ORF">ACFPFU_03110</name>
</gene>
<dbReference type="Proteomes" id="UP001595818">
    <property type="component" value="Unassembled WGS sequence"/>
</dbReference>
<dbReference type="InterPro" id="IPR027417">
    <property type="entry name" value="P-loop_NTPase"/>
</dbReference>
<dbReference type="PANTHER" id="PTHR33295:SF7">
    <property type="entry name" value="ATPASE"/>
    <property type="match status" value="1"/>
</dbReference>
<comment type="caution">
    <text evidence="3">The sequence shown here is derived from an EMBL/GenBank/DDBJ whole genome shotgun (WGS) entry which is preliminary data.</text>
</comment>
<dbReference type="EMBL" id="JBHSJJ010000002">
    <property type="protein sequence ID" value="MFC4870660.1"/>
    <property type="molecule type" value="Genomic_DNA"/>
</dbReference>
<protein>
    <submittedName>
        <fullName evidence="3">ATP-binding protein</fullName>
    </submittedName>
</protein>
<feature type="domain" description="AAA" evidence="1">
    <location>
        <begin position="19"/>
        <end position="153"/>
    </location>
</feature>
<dbReference type="GO" id="GO:0005524">
    <property type="term" value="F:ATP binding"/>
    <property type="evidence" value="ECO:0007669"/>
    <property type="project" value="UniProtKB-KW"/>
</dbReference>
<dbReference type="RefSeq" id="WP_377061412.1">
    <property type="nucleotide sequence ID" value="NZ_JBHSJJ010000002.1"/>
</dbReference>
<evidence type="ECO:0000259" key="1">
    <source>
        <dbReference type="Pfam" id="PF13173"/>
    </source>
</evidence>
<reference evidence="4" key="1">
    <citation type="journal article" date="2019" name="Int. J. Syst. Evol. Microbiol.">
        <title>The Global Catalogue of Microorganisms (GCM) 10K type strain sequencing project: providing services to taxonomists for standard genome sequencing and annotation.</title>
        <authorList>
            <consortium name="The Broad Institute Genomics Platform"/>
            <consortium name="The Broad Institute Genome Sequencing Center for Infectious Disease"/>
            <person name="Wu L."/>
            <person name="Ma J."/>
        </authorList>
    </citation>
    <scope>NUCLEOTIDE SEQUENCE [LARGE SCALE GENOMIC DNA]</scope>
    <source>
        <strain evidence="4">CGMCC 4.7466</strain>
    </source>
</reference>
<dbReference type="Pfam" id="PF13173">
    <property type="entry name" value="AAA_14"/>
    <property type="match status" value="1"/>
</dbReference>
<sequence>MSFKRNAENYLNSWKLSDNRKPLIIRGARQVGKTTLVRDFAKTYQYGIVLNLEKLSDRHYFEDFDDVQTILEALFLAHAIPSSAIASTLLFIDEIQESPKAIQLLRYFYEELPELHVISAGSLLEFAMQKVQSFPVGRVEFLYLHPLNFQEYLEATGKQDLLRYLQFVPIKPVAHKLLMTAFHRYAIIGGMPEVIKMDVQQQNLSDLAKTYESIWGTYKNDVEKYTSNDTERKIIKHLMDTAPLYLDERVKFQGFGNSNYRSREVGEAFRTLDDAKIIRLIYPTTDLQPPIKTDLKKSPRLQFLDTGLVNYSLGIQLEMLAMSDLNSAYKGAVIPHLVTQELISLQSISAHKPNFWVREKSQSNAEVDLLYSYQNLVIPIEIKSGSTGSLKSLHQFIDAAGHPYAIRMYAGAFNIEKAVTPGQKPYLLMNLPYYAGTSLPRYIEWFVQQEL</sequence>
<organism evidence="3 4">
    <name type="scientific">Negadavirga shengliensis</name>
    <dbReference type="NCBI Taxonomy" id="1389218"/>
    <lineage>
        <taxon>Bacteria</taxon>
        <taxon>Pseudomonadati</taxon>
        <taxon>Bacteroidota</taxon>
        <taxon>Cytophagia</taxon>
        <taxon>Cytophagales</taxon>
        <taxon>Cyclobacteriaceae</taxon>
        <taxon>Negadavirga</taxon>
    </lineage>
</organism>
<evidence type="ECO:0000313" key="3">
    <source>
        <dbReference type="EMBL" id="MFC4870660.1"/>
    </source>
</evidence>
<dbReference type="InterPro" id="IPR025420">
    <property type="entry name" value="DUF4143"/>
</dbReference>
<keyword evidence="4" id="KW-1185">Reference proteome</keyword>
<accession>A0ABV9SW71</accession>
<dbReference type="SUPFAM" id="SSF52540">
    <property type="entry name" value="P-loop containing nucleoside triphosphate hydrolases"/>
    <property type="match status" value="1"/>
</dbReference>
<dbReference type="Pfam" id="PF13635">
    <property type="entry name" value="DUF4143"/>
    <property type="match status" value="1"/>
</dbReference>
<keyword evidence="3" id="KW-0547">Nucleotide-binding</keyword>